<dbReference type="AlphaFoldDB" id="A0A9D1CYA2"/>
<dbReference type="EMBL" id="DVFV01000053">
    <property type="protein sequence ID" value="HIQ90542.1"/>
    <property type="molecule type" value="Genomic_DNA"/>
</dbReference>
<organism evidence="1 2">
    <name type="scientific">Candidatus Coprosoma intestinipullorum</name>
    <dbReference type="NCBI Taxonomy" id="2840752"/>
    <lineage>
        <taxon>Bacteria</taxon>
        <taxon>Bacillati</taxon>
        <taxon>Bacillota</taxon>
        <taxon>Bacillota incertae sedis</taxon>
        <taxon>Candidatus Coprosoma</taxon>
    </lineage>
</organism>
<comment type="caution">
    <text evidence="1">The sequence shown here is derived from an EMBL/GenBank/DDBJ whole genome shotgun (WGS) entry which is preliminary data.</text>
</comment>
<protein>
    <submittedName>
        <fullName evidence="1">Uncharacterized protein</fullName>
    </submittedName>
</protein>
<name>A0A9D1CYA2_9FIRM</name>
<accession>A0A9D1CYA2</accession>
<evidence type="ECO:0000313" key="2">
    <source>
        <dbReference type="Proteomes" id="UP000886786"/>
    </source>
</evidence>
<proteinExistence type="predicted"/>
<reference evidence="1" key="1">
    <citation type="submission" date="2020-10" db="EMBL/GenBank/DDBJ databases">
        <authorList>
            <person name="Gilroy R."/>
        </authorList>
    </citation>
    <scope>NUCLEOTIDE SEQUENCE</scope>
    <source>
        <strain evidence="1">CHK147-3167</strain>
    </source>
</reference>
<evidence type="ECO:0000313" key="1">
    <source>
        <dbReference type="EMBL" id="HIQ90542.1"/>
    </source>
</evidence>
<reference evidence="1" key="2">
    <citation type="journal article" date="2021" name="PeerJ">
        <title>Extensive microbial diversity within the chicken gut microbiome revealed by metagenomics and culture.</title>
        <authorList>
            <person name="Gilroy R."/>
            <person name="Ravi A."/>
            <person name="Getino M."/>
            <person name="Pursley I."/>
            <person name="Horton D.L."/>
            <person name="Alikhan N.F."/>
            <person name="Baker D."/>
            <person name="Gharbi K."/>
            <person name="Hall N."/>
            <person name="Watson M."/>
            <person name="Adriaenssens E.M."/>
            <person name="Foster-Nyarko E."/>
            <person name="Jarju S."/>
            <person name="Secka A."/>
            <person name="Antonio M."/>
            <person name="Oren A."/>
            <person name="Chaudhuri R.R."/>
            <person name="La Ragione R."/>
            <person name="Hildebrand F."/>
            <person name="Pallen M.J."/>
        </authorList>
    </citation>
    <scope>NUCLEOTIDE SEQUENCE</scope>
    <source>
        <strain evidence="1">CHK147-3167</strain>
    </source>
</reference>
<sequence length="66" mass="7396">MKPKRYPYSGKKKQPHEEIAIKVNELKADVTSVTSRTNQIFSQIVGDTKISVNNNGIELEAPKIIV</sequence>
<gene>
    <name evidence="1" type="ORF">IAB27_02795</name>
</gene>
<dbReference type="Proteomes" id="UP000886786">
    <property type="component" value="Unassembled WGS sequence"/>
</dbReference>